<sequence length="154" mass="16655">MKERCGRAERFCGKYLQCMDPDQAAAAAGCGDGYAMLETKLVQRRLERMREAAAGQVRREDAVRRLAQLAFGRVNDAARLALHSGEADLESLDLSAVAELKVTDKGGVEIKLIDRIRALEALCGLLSEEKAEGAGELYRVLADAAGEEGAWDDG</sequence>
<comment type="caution">
    <text evidence="1">The sequence shown here is derived from an EMBL/GenBank/DDBJ whole genome shotgun (WGS) entry which is preliminary data.</text>
</comment>
<dbReference type="Pfam" id="PF03592">
    <property type="entry name" value="Terminase_2"/>
    <property type="match status" value="1"/>
</dbReference>
<name>A0A9D2LHL1_9FIRM</name>
<dbReference type="EMBL" id="DWZJ01000013">
    <property type="protein sequence ID" value="HJB12421.1"/>
    <property type="molecule type" value="Genomic_DNA"/>
</dbReference>
<dbReference type="InterPro" id="IPR005335">
    <property type="entry name" value="Terminase_ssu"/>
</dbReference>
<reference evidence="1" key="2">
    <citation type="submission" date="2021-04" db="EMBL/GenBank/DDBJ databases">
        <authorList>
            <person name="Gilroy R."/>
        </authorList>
    </citation>
    <scope>NUCLEOTIDE SEQUENCE</scope>
    <source>
        <strain evidence="1">ChiBcec18-1249</strain>
    </source>
</reference>
<evidence type="ECO:0000313" key="1">
    <source>
        <dbReference type="EMBL" id="HJB12421.1"/>
    </source>
</evidence>
<gene>
    <name evidence="1" type="ORF">H9787_01765</name>
</gene>
<accession>A0A9D2LHL1</accession>
<organism evidence="1 2">
    <name type="scientific">Candidatus Oscillibacter excrementigallinarum</name>
    <dbReference type="NCBI Taxonomy" id="2838716"/>
    <lineage>
        <taxon>Bacteria</taxon>
        <taxon>Bacillati</taxon>
        <taxon>Bacillota</taxon>
        <taxon>Clostridia</taxon>
        <taxon>Eubacteriales</taxon>
        <taxon>Oscillospiraceae</taxon>
        <taxon>Oscillibacter</taxon>
    </lineage>
</organism>
<reference evidence="1" key="1">
    <citation type="journal article" date="2021" name="PeerJ">
        <title>Extensive microbial diversity within the chicken gut microbiome revealed by metagenomics and culture.</title>
        <authorList>
            <person name="Gilroy R."/>
            <person name="Ravi A."/>
            <person name="Getino M."/>
            <person name="Pursley I."/>
            <person name="Horton D.L."/>
            <person name="Alikhan N.F."/>
            <person name="Baker D."/>
            <person name="Gharbi K."/>
            <person name="Hall N."/>
            <person name="Watson M."/>
            <person name="Adriaenssens E.M."/>
            <person name="Foster-Nyarko E."/>
            <person name="Jarju S."/>
            <person name="Secka A."/>
            <person name="Antonio M."/>
            <person name="Oren A."/>
            <person name="Chaudhuri R.R."/>
            <person name="La Ragione R."/>
            <person name="Hildebrand F."/>
            <person name="Pallen M.J."/>
        </authorList>
    </citation>
    <scope>NUCLEOTIDE SEQUENCE</scope>
    <source>
        <strain evidence="1">ChiBcec18-1249</strain>
    </source>
</reference>
<proteinExistence type="predicted"/>
<dbReference type="Proteomes" id="UP000823824">
    <property type="component" value="Unassembled WGS sequence"/>
</dbReference>
<evidence type="ECO:0000313" key="2">
    <source>
        <dbReference type="Proteomes" id="UP000823824"/>
    </source>
</evidence>
<protein>
    <submittedName>
        <fullName evidence="1">Terminase small subunit</fullName>
    </submittedName>
</protein>
<dbReference type="GO" id="GO:0051276">
    <property type="term" value="P:chromosome organization"/>
    <property type="evidence" value="ECO:0007669"/>
    <property type="project" value="InterPro"/>
</dbReference>
<dbReference type="AlphaFoldDB" id="A0A9D2LHL1"/>